<protein>
    <submittedName>
        <fullName evidence="1">Uncharacterized protein</fullName>
    </submittedName>
</protein>
<dbReference type="EMBL" id="LN853814">
    <property type="protein sequence ID" value="CRY96740.1"/>
    <property type="molecule type" value="Genomic_DNA"/>
</dbReference>
<proteinExistence type="predicted"/>
<organism evidence="1">
    <name type="scientific">uncultured prokaryote</name>
    <dbReference type="NCBI Taxonomy" id="198431"/>
    <lineage>
        <taxon>unclassified sequences</taxon>
        <taxon>environmental samples</taxon>
    </lineage>
</organism>
<reference evidence="1" key="1">
    <citation type="submission" date="2015-06" db="EMBL/GenBank/DDBJ databases">
        <authorList>
            <person name="Joergensen T."/>
        </authorList>
    </citation>
    <scope>NUCLEOTIDE SEQUENCE</scope>
    <source>
        <strain evidence="1">RGFK1242</strain>
    </source>
</reference>
<reference evidence="1" key="2">
    <citation type="submission" date="2015-07" db="EMBL/GenBank/DDBJ databases">
        <title>Plasmids, circular viruses and viroids from rat gut.</title>
        <authorList>
            <person name="Jorgensen T.J."/>
            <person name="Hansen M.A."/>
            <person name="Xu Z."/>
            <person name="Tabak M.A."/>
            <person name="Sorensen S.J."/>
            <person name="Hansen L.H."/>
        </authorList>
    </citation>
    <scope>NUCLEOTIDE SEQUENCE</scope>
    <source>
        <strain evidence="1">RGFK1242</strain>
    </source>
</reference>
<evidence type="ECO:0000313" key="1">
    <source>
        <dbReference type="EMBL" id="CRY96740.1"/>
    </source>
</evidence>
<accession>A0A0H5Q5L0</accession>
<sequence length="185" mass="19558">MHEVVTNISMASGGGKVAVMYFDETVPPEECVDYVSDFWTSIVPYITPATTFQVQGSGRDVDEATGALTAFYNVASSALIAGSSSTQQVADATQGLVQWRTGIVLGGREVRGRTFIPGLSQSSVIGGNLAPQTRTGIETNANILGGPITGLGVWRRPKEGTPGQLVQVSTATVWSELAVLRRRRG</sequence>
<dbReference type="AlphaFoldDB" id="A0A0H5Q5L0"/>
<name>A0A0H5Q5L0_9ZZZZ</name>